<dbReference type="EMBL" id="ML005084">
    <property type="protein sequence ID" value="RKP20302.1"/>
    <property type="molecule type" value="Genomic_DNA"/>
</dbReference>
<name>A0A4P9YM99_ROZAC</name>
<accession>A0A4P9YM99</accession>
<dbReference type="AlphaFoldDB" id="A0A4P9YM99"/>
<evidence type="ECO:0000313" key="2">
    <source>
        <dbReference type="EMBL" id="RKP20302.1"/>
    </source>
</evidence>
<evidence type="ECO:0000256" key="1">
    <source>
        <dbReference type="SAM" id="Phobius"/>
    </source>
</evidence>
<keyword evidence="1" id="KW-0472">Membrane</keyword>
<keyword evidence="1" id="KW-0812">Transmembrane</keyword>
<reference evidence="3" key="1">
    <citation type="journal article" date="2018" name="Nat. Microbiol.">
        <title>Leveraging single-cell genomics to expand the fungal tree of life.</title>
        <authorList>
            <person name="Ahrendt S.R."/>
            <person name="Quandt C.A."/>
            <person name="Ciobanu D."/>
            <person name="Clum A."/>
            <person name="Salamov A."/>
            <person name="Andreopoulos B."/>
            <person name="Cheng J.F."/>
            <person name="Woyke T."/>
            <person name="Pelin A."/>
            <person name="Henrissat B."/>
            <person name="Reynolds N.K."/>
            <person name="Benny G.L."/>
            <person name="Smith M.E."/>
            <person name="James T.Y."/>
            <person name="Grigoriev I.V."/>
        </authorList>
    </citation>
    <scope>NUCLEOTIDE SEQUENCE [LARGE SCALE GENOMIC DNA]</scope>
    <source>
        <strain evidence="3">CSF55</strain>
    </source>
</reference>
<feature type="transmembrane region" description="Helical" evidence="1">
    <location>
        <begin position="79"/>
        <end position="105"/>
    </location>
</feature>
<feature type="transmembrane region" description="Helical" evidence="1">
    <location>
        <begin position="150"/>
        <end position="173"/>
    </location>
</feature>
<gene>
    <name evidence="2" type="ORF">ROZALSC1DRAFT_21509</name>
</gene>
<sequence>MTESQAPRQIFFMSGAGFAFTLLNVTIIIIRVIIDLKLKSKSNRHWIAATFALTIPMYSVTHIYAIFNPELLTTSHGIYISYNLAGITAGIMFVFLATLKYYAIIANPIKRKMAERACVIGNLVSLTILLVWVTVEIVSQSVMPPKYSKALNVVLALVQTLQIFGLGPIFFVLKLRNQIKQFESKRENIKDLLDVVNGMNAGFFIVGI</sequence>
<proteinExistence type="predicted"/>
<protein>
    <submittedName>
        <fullName evidence="2">Uncharacterized protein</fullName>
    </submittedName>
</protein>
<organism evidence="2 3">
    <name type="scientific">Rozella allomycis (strain CSF55)</name>
    <dbReference type="NCBI Taxonomy" id="988480"/>
    <lineage>
        <taxon>Eukaryota</taxon>
        <taxon>Fungi</taxon>
        <taxon>Fungi incertae sedis</taxon>
        <taxon>Cryptomycota</taxon>
        <taxon>Cryptomycota incertae sedis</taxon>
        <taxon>Rozella</taxon>
    </lineage>
</organism>
<feature type="transmembrane region" description="Helical" evidence="1">
    <location>
        <begin position="117"/>
        <end position="138"/>
    </location>
</feature>
<feature type="transmembrane region" description="Helical" evidence="1">
    <location>
        <begin position="46"/>
        <end position="67"/>
    </location>
</feature>
<feature type="transmembrane region" description="Helical" evidence="1">
    <location>
        <begin position="12"/>
        <end position="34"/>
    </location>
</feature>
<keyword evidence="1" id="KW-1133">Transmembrane helix</keyword>
<evidence type="ECO:0000313" key="3">
    <source>
        <dbReference type="Proteomes" id="UP000281549"/>
    </source>
</evidence>
<dbReference type="Proteomes" id="UP000281549">
    <property type="component" value="Unassembled WGS sequence"/>
</dbReference>